<dbReference type="GO" id="GO:0016887">
    <property type="term" value="F:ATP hydrolysis activity"/>
    <property type="evidence" value="ECO:0007669"/>
    <property type="project" value="InterPro"/>
</dbReference>
<keyword evidence="1" id="KW-0547">Nucleotide-binding</keyword>
<dbReference type="InterPro" id="IPR050764">
    <property type="entry name" value="CbbQ/NirQ/NorQ/GpvN"/>
</dbReference>
<dbReference type="InterPro" id="IPR041628">
    <property type="entry name" value="ChlI/MoxR_AAA_lid"/>
</dbReference>
<dbReference type="EMBL" id="QKRX01000004">
    <property type="protein sequence ID" value="RAU18547.1"/>
    <property type="molecule type" value="Genomic_DNA"/>
</dbReference>
<dbReference type="Gene3D" id="1.10.8.80">
    <property type="entry name" value="Magnesium chelatase subunit I, C-Terminal domain"/>
    <property type="match status" value="1"/>
</dbReference>
<dbReference type="AlphaFoldDB" id="A0A364NNU0"/>
<evidence type="ECO:0000256" key="2">
    <source>
        <dbReference type="ARBA" id="ARBA00022840"/>
    </source>
</evidence>
<evidence type="ECO:0000256" key="3">
    <source>
        <dbReference type="ARBA" id="ARBA00061607"/>
    </source>
</evidence>
<dbReference type="RefSeq" id="WP_112158652.1">
    <property type="nucleotide sequence ID" value="NZ_QKRX01000004.1"/>
</dbReference>
<comment type="similarity">
    <text evidence="3">Belongs to the MoxR family.</text>
</comment>
<protein>
    <submittedName>
        <fullName evidence="6">AAA family ATPase</fullName>
    </submittedName>
</protein>
<dbReference type="InterPro" id="IPR027417">
    <property type="entry name" value="P-loop_NTPase"/>
</dbReference>
<dbReference type="Pfam" id="PF17863">
    <property type="entry name" value="AAA_lid_2"/>
    <property type="match status" value="1"/>
</dbReference>
<evidence type="ECO:0000259" key="4">
    <source>
        <dbReference type="Pfam" id="PF07726"/>
    </source>
</evidence>
<dbReference type="PANTHER" id="PTHR42759">
    <property type="entry name" value="MOXR FAMILY PROTEIN"/>
    <property type="match status" value="1"/>
</dbReference>
<sequence length="311" mass="34241">MAAVLTDKVLTCVSRLDEVLLGKSHQIRLAVTCLLAGGHLLIEDLPGMGKTTLAHALARVFGLQDTRVQFTSDMLPADLLGISIFESSTGRFVFHPGPIFCQLLLADEINRTTPKTQSALLEAMEEGQVTLEGMTHSLPEPFFVIATQNPLTQFGTFPLPESQLDRFLMRIALGYPDPASERQLLMRGGERQGGNISSVLTPEELLQARSDSQGIHVSADLIHYLQRLVQFTRDSDDFSQGVSPRGALAVLRCAKSWAWLHKRHHVVPEDIQAVLPAVIGHRVRRSDDVGGQSAEFLVEQLLRQVDVLPSK</sequence>
<feature type="domain" description="ChlI/MoxR AAA lid" evidence="5">
    <location>
        <begin position="232"/>
        <end position="293"/>
    </location>
</feature>
<name>A0A364NNU0_9GAMM</name>
<dbReference type="Proteomes" id="UP000250744">
    <property type="component" value="Unassembled WGS sequence"/>
</dbReference>
<dbReference type="Gene3D" id="3.40.50.300">
    <property type="entry name" value="P-loop containing nucleotide triphosphate hydrolases"/>
    <property type="match status" value="1"/>
</dbReference>
<evidence type="ECO:0000313" key="7">
    <source>
        <dbReference type="Proteomes" id="UP000250744"/>
    </source>
</evidence>
<proteinExistence type="inferred from homology"/>
<accession>A0A364NNU0</accession>
<reference evidence="6 7" key="1">
    <citation type="submission" date="2018-06" db="EMBL/GenBank/DDBJ databases">
        <title>Nitrincola tibetense sp. nov., isolated from Lake XuguoCo on Tibetan Plateau.</title>
        <authorList>
            <person name="Xing P."/>
        </authorList>
    </citation>
    <scope>NUCLEOTIDE SEQUENCE [LARGE SCALE GENOMIC DNA]</scope>
    <source>
        <strain evidence="7">xg18</strain>
    </source>
</reference>
<dbReference type="GO" id="GO:0005524">
    <property type="term" value="F:ATP binding"/>
    <property type="evidence" value="ECO:0007669"/>
    <property type="project" value="UniProtKB-KW"/>
</dbReference>
<evidence type="ECO:0000313" key="6">
    <source>
        <dbReference type="EMBL" id="RAU18547.1"/>
    </source>
</evidence>
<dbReference type="Pfam" id="PF07726">
    <property type="entry name" value="AAA_3"/>
    <property type="match status" value="1"/>
</dbReference>
<gene>
    <name evidence="6" type="ORF">DN062_07170</name>
</gene>
<feature type="domain" description="ATPase AAA-3" evidence="4">
    <location>
        <begin position="39"/>
        <end position="169"/>
    </location>
</feature>
<keyword evidence="7" id="KW-1185">Reference proteome</keyword>
<organism evidence="6 7">
    <name type="scientific">Nitrincola tibetensis</name>
    <dbReference type="NCBI Taxonomy" id="2219697"/>
    <lineage>
        <taxon>Bacteria</taxon>
        <taxon>Pseudomonadati</taxon>
        <taxon>Pseudomonadota</taxon>
        <taxon>Gammaproteobacteria</taxon>
        <taxon>Oceanospirillales</taxon>
        <taxon>Oceanospirillaceae</taxon>
        <taxon>Nitrincola</taxon>
    </lineage>
</organism>
<dbReference type="FunFam" id="3.40.50.300:FF:000640">
    <property type="entry name" value="MoxR family ATPase"/>
    <property type="match status" value="1"/>
</dbReference>
<dbReference type="PANTHER" id="PTHR42759:SF5">
    <property type="entry name" value="METHANOL DEHYDROGENASE REGULATOR"/>
    <property type="match status" value="1"/>
</dbReference>
<dbReference type="PIRSF" id="PIRSF002849">
    <property type="entry name" value="AAA_ATPase_chaperone_MoxR_prd"/>
    <property type="match status" value="1"/>
</dbReference>
<evidence type="ECO:0000256" key="1">
    <source>
        <dbReference type="ARBA" id="ARBA00022741"/>
    </source>
</evidence>
<dbReference type="CDD" id="cd00009">
    <property type="entry name" value="AAA"/>
    <property type="match status" value="1"/>
</dbReference>
<dbReference type="InterPro" id="IPR011703">
    <property type="entry name" value="ATPase_AAA-3"/>
</dbReference>
<dbReference type="SUPFAM" id="SSF52540">
    <property type="entry name" value="P-loop containing nucleoside triphosphate hydrolases"/>
    <property type="match status" value="1"/>
</dbReference>
<keyword evidence="2" id="KW-0067">ATP-binding</keyword>
<dbReference type="OrthoDB" id="9808397at2"/>
<evidence type="ECO:0000259" key="5">
    <source>
        <dbReference type="Pfam" id="PF17863"/>
    </source>
</evidence>
<comment type="caution">
    <text evidence="6">The sequence shown here is derived from an EMBL/GenBank/DDBJ whole genome shotgun (WGS) entry which is preliminary data.</text>
</comment>